<evidence type="ECO:0000256" key="12">
    <source>
        <dbReference type="ARBA" id="ARBA00023063"/>
    </source>
</evidence>
<comment type="similarity">
    <text evidence="5">Belongs to the nitrate reductase family.</text>
</comment>
<dbReference type="RefSeq" id="XP_003061716.1">
    <property type="nucleotide sequence ID" value="XM_003061670.1"/>
</dbReference>
<comment type="subunit">
    <text evidence="6">Homodimer.</text>
</comment>
<protein>
    <recommendedName>
        <fullName evidence="14">NADH-cytochrome b5 reductase</fullName>
        <ecNumber evidence="14">1.6.2.2</ecNumber>
    </recommendedName>
</protein>
<dbReference type="EMBL" id="GG663744">
    <property type="protein sequence ID" value="EEH54346.1"/>
    <property type="molecule type" value="Genomic_DNA"/>
</dbReference>
<dbReference type="Proteomes" id="UP000001876">
    <property type="component" value="Unassembled WGS sequence"/>
</dbReference>
<dbReference type="eggNOG" id="KOG0534">
    <property type="taxonomic scope" value="Eukaryota"/>
</dbReference>
<evidence type="ECO:0000256" key="2">
    <source>
        <dbReference type="ARBA" id="ARBA00001971"/>
    </source>
</evidence>
<dbReference type="OrthoDB" id="432685at2759"/>
<dbReference type="SUPFAM" id="SSF63380">
    <property type="entry name" value="Riboflavin synthase domain-like"/>
    <property type="match status" value="1"/>
</dbReference>
<dbReference type="GO" id="GO:0005739">
    <property type="term" value="C:mitochondrion"/>
    <property type="evidence" value="ECO:0007669"/>
    <property type="project" value="TreeGrafter"/>
</dbReference>
<organism evidence="18">
    <name type="scientific">Micromonas pusilla (strain CCMP1545)</name>
    <name type="common">Picoplanktonic green alga</name>
    <dbReference type="NCBI Taxonomy" id="564608"/>
    <lineage>
        <taxon>Eukaryota</taxon>
        <taxon>Viridiplantae</taxon>
        <taxon>Chlorophyta</taxon>
        <taxon>Mamiellophyceae</taxon>
        <taxon>Mamiellales</taxon>
        <taxon>Mamiellaceae</taxon>
        <taxon>Micromonas</taxon>
    </lineage>
</organism>
<dbReference type="Pfam" id="PF00175">
    <property type="entry name" value="NAD_binding_1"/>
    <property type="match status" value="1"/>
</dbReference>
<dbReference type="PANTHER" id="PTHR19370">
    <property type="entry name" value="NADH-CYTOCHROME B5 REDUCTASE"/>
    <property type="match status" value="1"/>
</dbReference>
<dbReference type="InterPro" id="IPR039261">
    <property type="entry name" value="FNR_nucleotide-bd"/>
</dbReference>
<evidence type="ECO:0000256" key="9">
    <source>
        <dbReference type="ARBA" id="ARBA00022827"/>
    </source>
</evidence>
<evidence type="ECO:0000256" key="11">
    <source>
        <dbReference type="ARBA" id="ARBA00023027"/>
    </source>
</evidence>
<dbReference type="FunFam" id="2.40.30.10:FF:000021">
    <property type="entry name" value="NADH-cytochrome b5 reductase"/>
    <property type="match status" value="1"/>
</dbReference>
<comment type="cofactor">
    <cofactor evidence="2">
        <name>heme</name>
        <dbReference type="ChEBI" id="CHEBI:30413"/>
    </cofactor>
</comment>
<dbReference type="GeneID" id="9686918"/>
<feature type="binding site" evidence="13">
    <location>
        <position position="95"/>
    </location>
    <ligand>
        <name>FAD</name>
        <dbReference type="ChEBI" id="CHEBI:57692"/>
    </ligand>
</feature>
<feature type="binding site" evidence="13">
    <location>
        <position position="129"/>
    </location>
    <ligand>
        <name>FAD</name>
        <dbReference type="ChEBI" id="CHEBI:57692"/>
    </ligand>
</feature>
<evidence type="ECO:0000256" key="15">
    <source>
        <dbReference type="SAM" id="Phobius"/>
    </source>
</evidence>
<evidence type="ECO:0000256" key="13">
    <source>
        <dbReference type="PIRSR" id="PIRSR601834-1"/>
    </source>
</evidence>
<comment type="cofactor">
    <cofactor evidence="1">
        <name>Mo-molybdopterin</name>
        <dbReference type="ChEBI" id="CHEBI:71302"/>
    </cofactor>
</comment>
<evidence type="ECO:0000256" key="8">
    <source>
        <dbReference type="ARBA" id="ARBA00022630"/>
    </source>
</evidence>
<dbReference type="GO" id="GO:0090524">
    <property type="term" value="F:cytochrome-b5 reductase activity, acting on NADH"/>
    <property type="evidence" value="ECO:0007669"/>
    <property type="project" value="UniProtKB-EC"/>
</dbReference>
<dbReference type="InterPro" id="IPR017938">
    <property type="entry name" value="Riboflavin_synthase-like_b-brl"/>
</dbReference>
<dbReference type="PANTHER" id="PTHR19370:SF185">
    <property type="entry name" value="NADH-CYTOCHROME B5 REDUCTASE"/>
    <property type="match status" value="1"/>
</dbReference>
<dbReference type="OMA" id="LDMKGPF"/>
<keyword evidence="15" id="KW-0472">Membrane</keyword>
<evidence type="ECO:0000256" key="10">
    <source>
        <dbReference type="ARBA" id="ARBA00023002"/>
    </source>
</evidence>
<keyword evidence="15" id="KW-0812">Transmembrane</keyword>
<dbReference type="PRINTS" id="PR00371">
    <property type="entry name" value="FPNCR"/>
</dbReference>
<dbReference type="STRING" id="564608.C1N0Y7"/>
<evidence type="ECO:0000256" key="5">
    <source>
        <dbReference type="ARBA" id="ARBA00006253"/>
    </source>
</evidence>
<sequence length="305" mass="34083">MDVEAFVLTVAAAVALTIVLLDFVFGSARTRRKTTLDAKNPTKKVALRLESKTELSHDTYLFRFALPSPEHVLGLPIGQHVALSYIDDDGKEQSRPYTPTSSDVDRGRVDFVIKVYFKCDKFPDGGKVSQRMHALKVGDTMDFQGPKGRFEYRGRGVFAIKRLKSQGGGHELRRARRVGMIAGGTGITPMLQVMRAAFRDQPGDATKLSLLFANQTEDDILLKDELDACERDHENFVAHYTIDKAKRKGWTGSTGFVTAEMIKEHMPPPGPDTQILLCGPPPMMKYAVLPAFEKLGYTKEMFLQW</sequence>
<proteinExistence type="inferred from homology"/>
<accession>C1N0Y7</accession>
<dbReference type="InterPro" id="IPR001433">
    <property type="entry name" value="OxRdtase_FAD/NAD-bd"/>
</dbReference>
<dbReference type="FunFam" id="3.40.50.80:FF:000009">
    <property type="entry name" value="NADH-cytochrome b5 reductase"/>
    <property type="match status" value="1"/>
</dbReference>
<dbReference type="SUPFAM" id="SSF52343">
    <property type="entry name" value="Ferredoxin reductase-like, C-terminal NADP-linked domain"/>
    <property type="match status" value="1"/>
</dbReference>
<dbReference type="Pfam" id="PF00970">
    <property type="entry name" value="FAD_binding_6"/>
    <property type="match status" value="1"/>
</dbReference>
<keyword evidence="12" id="KW-0534">Nitrate assimilation</keyword>
<feature type="binding site" evidence="13">
    <location>
        <position position="188"/>
    </location>
    <ligand>
        <name>FAD</name>
        <dbReference type="ChEBI" id="CHEBI:57692"/>
    </ligand>
</feature>
<evidence type="ECO:0000313" key="18">
    <source>
        <dbReference type="Proteomes" id="UP000001876"/>
    </source>
</evidence>
<reference evidence="17 18" key="1">
    <citation type="journal article" date="2009" name="Science">
        <title>Green evolution and dynamic adaptations revealed by genomes of the marine picoeukaryotes Micromonas.</title>
        <authorList>
            <person name="Worden A.Z."/>
            <person name="Lee J.H."/>
            <person name="Mock T."/>
            <person name="Rouze P."/>
            <person name="Simmons M.P."/>
            <person name="Aerts A.L."/>
            <person name="Allen A.E."/>
            <person name="Cuvelier M.L."/>
            <person name="Derelle E."/>
            <person name="Everett M.V."/>
            <person name="Foulon E."/>
            <person name="Grimwood J."/>
            <person name="Gundlach H."/>
            <person name="Henrissat B."/>
            <person name="Napoli C."/>
            <person name="McDonald S.M."/>
            <person name="Parker M.S."/>
            <person name="Rombauts S."/>
            <person name="Salamov A."/>
            <person name="Von Dassow P."/>
            <person name="Badger J.H."/>
            <person name="Coutinho P.M."/>
            <person name="Demir E."/>
            <person name="Dubchak I."/>
            <person name="Gentemann C."/>
            <person name="Eikrem W."/>
            <person name="Gready J.E."/>
            <person name="John U."/>
            <person name="Lanier W."/>
            <person name="Lindquist E.A."/>
            <person name="Lucas S."/>
            <person name="Mayer K.F."/>
            <person name="Moreau H."/>
            <person name="Not F."/>
            <person name="Otillar R."/>
            <person name="Panaud O."/>
            <person name="Pangilinan J."/>
            <person name="Paulsen I."/>
            <person name="Piegu B."/>
            <person name="Poliakov A."/>
            <person name="Robbens S."/>
            <person name="Schmutz J."/>
            <person name="Toulza E."/>
            <person name="Wyss T."/>
            <person name="Zelensky A."/>
            <person name="Zhou K."/>
            <person name="Armbrust E.V."/>
            <person name="Bhattacharya D."/>
            <person name="Goodenough U.W."/>
            <person name="Van de Peer Y."/>
            <person name="Grigoriev I.V."/>
        </authorList>
    </citation>
    <scope>NUCLEOTIDE SEQUENCE [LARGE SCALE GENOMIC DNA]</scope>
    <source>
        <strain evidence="17 18">CCMP1545</strain>
    </source>
</reference>
<dbReference type="GO" id="GO:0008940">
    <property type="term" value="F:nitrate reductase activity"/>
    <property type="evidence" value="ECO:0007669"/>
    <property type="project" value="UniProtKB-ARBA"/>
</dbReference>
<comment type="function">
    <text evidence="4">Nitrate reductase is a key enzyme involved in the first step of nitrate assimilation in plants, fungi and bacteria.</text>
</comment>
<keyword evidence="11 14" id="KW-0520">NAD</keyword>
<dbReference type="GO" id="GO:0042128">
    <property type="term" value="P:nitrate assimilation"/>
    <property type="evidence" value="ECO:0007669"/>
    <property type="project" value="UniProtKB-KW"/>
</dbReference>
<dbReference type="Gene3D" id="3.40.50.80">
    <property type="entry name" value="Nucleotide-binding domain of ferredoxin-NADP reductase (FNR) module"/>
    <property type="match status" value="1"/>
</dbReference>
<dbReference type="EC" id="1.6.2.2" evidence="14"/>
<dbReference type="PROSITE" id="PS51384">
    <property type="entry name" value="FAD_FR"/>
    <property type="match status" value="1"/>
</dbReference>
<keyword evidence="7" id="KW-0500">Molybdenum</keyword>
<feature type="binding site" evidence="13">
    <location>
        <position position="114"/>
    </location>
    <ligand>
        <name>FAD</name>
        <dbReference type="ChEBI" id="CHEBI:57692"/>
    </ligand>
</feature>
<evidence type="ECO:0000256" key="4">
    <source>
        <dbReference type="ARBA" id="ARBA00003838"/>
    </source>
</evidence>
<feature type="binding site" evidence="13">
    <location>
        <position position="128"/>
    </location>
    <ligand>
        <name>FAD</name>
        <dbReference type="ChEBI" id="CHEBI:57692"/>
    </ligand>
</feature>
<feature type="binding site" evidence="13">
    <location>
        <position position="127"/>
    </location>
    <ligand>
        <name>FAD</name>
        <dbReference type="ChEBI" id="CHEBI:57692"/>
    </ligand>
</feature>
<dbReference type="CDD" id="cd06183">
    <property type="entry name" value="cyt_b5_reduct_like"/>
    <property type="match status" value="1"/>
</dbReference>
<comment type="catalytic activity">
    <reaction evidence="14">
        <text>2 Fe(III)-[cytochrome b5] + NADH = 2 Fe(II)-[cytochrome b5] + NAD(+) + H(+)</text>
        <dbReference type="Rhea" id="RHEA:46680"/>
        <dbReference type="Rhea" id="RHEA-COMP:10438"/>
        <dbReference type="Rhea" id="RHEA-COMP:10439"/>
        <dbReference type="ChEBI" id="CHEBI:15378"/>
        <dbReference type="ChEBI" id="CHEBI:29033"/>
        <dbReference type="ChEBI" id="CHEBI:29034"/>
        <dbReference type="ChEBI" id="CHEBI:57540"/>
        <dbReference type="ChEBI" id="CHEBI:57945"/>
        <dbReference type="EC" id="1.6.2.2"/>
    </reaction>
</comment>
<feature type="binding site" evidence="13">
    <location>
        <position position="96"/>
    </location>
    <ligand>
        <name>FAD</name>
        <dbReference type="ChEBI" id="CHEBI:57692"/>
    </ligand>
</feature>
<feature type="transmembrane region" description="Helical" evidence="15">
    <location>
        <begin position="6"/>
        <end position="25"/>
    </location>
</feature>
<keyword evidence="10 14" id="KW-0560">Oxidoreductase</keyword>
<dbReference type="InterPro" id="IPR017927">
    <property type="entry name" value="FAD-bd_FR_type"/>
</dbReference>
<keyword evidence="15" id="KW-1133">Transmembrane helix</keyword>
<feature type="binding site" evidence="13">
    <location>
        <position position="117"/>
    </location>
    <ligand>
        <name>FAD</name>
        <dbReference type="ChEBI" id="CHEBI:57692"/>
    </ligand>
</feature>
<keyword evidence="9 13" id="KW-0274">FAD</keyword>
<comment type="cofactor">
    <cofactor evidence="3 13 14">
        <name>FAD</name>
        <dbReference type="ChEBI" id="CHEBI:57692"/>
    </cofactor>
</comment>
<feature type="binding site" evidence="13">
    <location>
        <position position="97"/>
    </location>
    <ligand>
        <name>FAD</name>
        <dbReference type="ChEBI" id="CHEBI:57692"/>
    </ligand>
</feature>
<evidence type="ECO:0000256" key="6">
    <source>
        <dbReference type="ARBA" id="ARBA00011738"/>
    </source>
</evidence>
<keyword evidence="18" id="KW-1185">Reference proteome</keyword>
<dbReference type="Gene3D" id="2.40.30.10">
    <property type="entry name" value="Translation factors"/>
    <property type="match status" value="1"/>
</dbReference>
<evidence type="ECO:0000313" key="17">
    <source>
        <dbReference type="EMBL" id="EEH54346.1"/>
    </source>
</evidence>
<name>C1N0Y7_MICPC</name>
<gene>
    <name evidence="17" type="ORF">MICPUCDRAFT_35319</name>
</gene>
<evidence type="ECO:0000256" key="14">
    <source>
        <dbReference type="RuleBase" id="RU361226"/>
    </source>
</evidence>
<dbReference type="InterPro" id="IPR001709">
    <property type="entry name" value="Flavoprot_Pyr_Nucl_cyt_Rdtase"/>
</dbReference>
<evidence type="ECO:0000259" key="16">
    <source>
        <dbReference type="PROSITE" id="PS51384"/>
    </source>
</evidence>
<evidence type="ECO:0000256" key="1">
    <source>
        <dbReference type="ARBA" id="ARBA00001924"/>
    </source>
</evidence>
<dbReference type="InterPro" id="IPR001834">
    <property type="entry name" value="CBR-like"/>
</dbReference>
<dbReference type="PRINTS" id="PR00406">
    <property type="entry name" value="CYTB5RDTASE"/>
</dbReference>
<dbReference type="AlphaFoldDB" id="C1N0Y7"/>
<feature type="domain" description="FAD-binding FR-type" evidence="16">
    <location>
        <begin position="42"/>
        <end position="153"/>
    </location>
</feature>
<keyword evidence="8 13" id="KW-0285">Flavoprotein</keyword>
<dbReference type="GO" id="GO:0071949">
    <property type="term" value="F:FAD binding"/>
    <property type="evidence" value="ECO:0007669"/>
    <property type="project" value="TreeGrafter"/>
</dbReference>
<dbReference type="KEGG" id="mpp:MICPUCDRAFT_35319"/>
<evidence type="ECO:0000256" key="7">
    <source>
        <dbReference type="ARBA" id="ARBA00022505"/>
    </source>
</evidence>
<dbReference type="InterPro" id="IPR008333">
    <property type="entry name" value="Cbr1-like_FAD-bd_dom"/>
</dbReference>
<comment type="similarity">
    <text evidence="14">Belongs to the flavoprotein pyridine nucleotide cytochrome reductase family.</text>
</comment>
<evidence type="ECO:0000256" key="3">
    <source>
        <dbReference type="ARBA" id="ARBA00001974"/>
    </source>
</evidence>
<feature type="binding site" evidence="13">
    <location>
        <position position="112"/>
    </location>
    <ligand>
        <name>FAD</name>
        <dbReference type="ChEBI" id="CHEBI:57692"/>
    </ligand>
</feature>